<sequence length="1824" mass="198431">MTHSSSLFSPNNHIRHSHYLQPDTNNLVPPQPPTSFGRSNGFLKKIPSVLFNKERTPIKNKSSKAKSNIYVDPSSPQPMKLSTAQPASSTIDHIPTIVGEKDKKTKKPRKALADLFGWGNHHNHNNIQVQAQPVSPIPEKTTFAPAVPPKDNPAMLKKLQRPPSTKSSACHLSSLRPPIQPAVVSRPSIGDDPFVRNGQGAEVVEHVYRHGAQTPSAKSIALDRRASVSSGKAMSYKTISSDVHSAKEVTERYQPNMTGNTVEQRRVSAPLASAPLVDMPPRSASLGKLLGSTMAPPLPQLPESPIEADEPPIKTLKKEKTKSRVWGLLGRNKSKKEKVKIPSNGEAPALPAKEAWAQPAAAPTTSSLSAHIDDNYAAATIKSNVSSMRSTNRQRPPYLHISAPSMDAGERRSPVTASTMCFPNSAKRSTFGDQESSPNSTPSKYPISSGRGGVWESVVGTAATRSSDGEPCHAIEALMGPSRLPKRKSLTGLFGVTIKKSLERIKPSSPPRSHASLFHHHRVDASPPRIAAEPTLRSLAEEIEEASEPFKAAIVPSDKFISRFSAQDEPTEKKAEILRRDRERVASATDKLFTLVSCLDFSPASSNSPTLHHMGSHNSLRKGLNGSPTPVRRVRSAMLANKASGSSPRPPSVNVSPLKLALHRAQAAANHKKELEPSSPRESLVRKGMRNIFSPPSPSPVPPKHGKPSKPAKDVIAAKVTDEGVGMGQTMGPNIIQDRTQSIKGSIASDVPADLKAFLGSTAVHEVASSPGKTAVLGLPAPPPKDRVPVRRPGPAPPALSLPPVPDMPYPDDIAAPNYSQTDFDHTEEHDLKDSMFSDMLSVGNNDHRNTFDFTSEYASLHQGDQRASFVEALKKVNSVQMFLPGAAPPLPALPVDLSLAISTSEATPSFHISKPSDSTSVHDGSEDEEEDEYDADDGDDEGLEHSAVIGRVTGFAKTSPVRREPFKGQFAFQQHVATMPRQDSHASFGAPEPVLAVPDVAPTHGRRRGHHRGESGLSIATMSSIGSVIGTGNEREYTNYFEVNFTNQNGHSRHQSITQTIHEASDENSPRTVTSQTSMSSVNQVGARPTTRRGHHRRNSSIVSVDSLSETIGHTFSVGPPISSRNSRYGYISKHRRNASGESTFGRPDWAAHRRNSSSMSTSSNFSISQIVRPGLGDRMFQLDGGVQLTSITGSPPDEPPNSRHVRKSSWDSLFDGTKSRIDDSLFDDSRQHRSRDSIFDSDSSFNRSSADVDSLFGPEQTSAKKDFFLKGLRPISIVSTTTSVSNGDDTFQHVQKYMQNVVTPVKAMAKDFEACLQADGEDMSNMTPLGKVKPKAHTGRQMLGSSISRPQRPGRRRLAQLIITEPPLDTPGLTSPSASETSSRLSLDTDAASITLGRRTRPTGAGHYRQKSSAGVNVDATIHEMPSMATLRANKSSASPRPHSLISREPTIVGVDDLGEDEEFDRMKSVRNWVEWEREAVDEFRKTKNCWRDSEESKHALEDWKMPTTTEEIAAFLAQSTQAYKPLDQLPLGKIAHRRKSSLSDSRGLCSPYGLPLPRPEPSVNKPKMSLTTKYEEKKSTSSTISASSAFAFAFPFPDDVPEALCAPAQPISSVFAQFVTDSHSHTPPSPPSTGKETKPSVPFQWNLPSTSTSTVDHFGIKKFLETDNGDTAKENDQKRNRVTSTARRQALGWGRRRNSDGPEKTIGLGYNRYGAVPMPNTAVPLQMKTTNYSVKSKNSKSEMMKDKRKQKMIIFGDSVSFSSNSNSDGTKNNIFVGGAKGQENDSMNRQSSKSKLTAKTRSPVKKRTLRQVASTPRTLRV</sequence>
<feature type="region of interest" description="Disordered" evidence="1">
    <location>
        <begin position="293"/>
        <end position="362"/>
    </location>
</feature>
<feature type="region of interest" description="Disordered" evidence="1">
    <location>
        <begin position="1669"/>
        <end position="1707"/>
    </location>
</feature>
<evidence type="ECO:0000313" key="3">
    <source>
        <dbReference type="Proteomes" id="UP001358614"/>
    </source>
</evidence>
<feature type="region of interest" description="Disordered" evidence="1">
    <location>
        <begin position="1335"/>
        <end position="1354"/>
    </location>
</feature>
<feature type="region of interest" description="Disordered" evidence="1">
    <location>
        <begin position="1234"/>
        <end position="1254"/>
    </location>
</feature>
<feature type="compositionally biased region" description="Basic residues" evidence="1">
    <location>
        <begin position="1799"/>
        <end position="1812"/>
    </location>
</feature>
<evidence type="ECO:0000313" key="2">
    <source>
        <dbReference type="EMBL" id="WWD02210.1"/>
    </source>
</evidence>
<feature type="region of interest" description="Disordered" evidence="1">
    <location>
        <begin position="387"/>
        <end position="450"/>
    </location>
</feature>
<feature type="compositionally biased region" description="Polar residues" evidence="1">
    <location>
        <begin position="1814"/>
        <end position="1824"/>
    </location>
</feature>
<feature type="compositionally biased region" description="Low complexity" evidence="1">
    <location>
        <begin position="349"/>
        <end position="362"/>
    </location>
</feature>
<feature type="region of interest" description="Disordered" evidence="1">
    <location>
        <begin position="1"/>
        <end position="41"/>
    </location>
</feature>
<dbReference type="RefSeq" id="XP_066080177.1">
    <property type="nucleotide sequence ID" value="XM_066224080.1"/>
</dbReference>
<feature type="region of interest" description="Disordered" evidence="1">
    <location>
        <begin position="775"/>
        <end position="806"/>
    </location>
</feature>
<feature type="compositionally biased region" description="Pro residues" evidence="1">
    <location>
        <begin position="792"/>
        <end position="806"/>
    </location>
</feature>
<dbReference type="EMBL" id="CP144089">
    <property type="protein sequence ID" value="WWD02210.1"/>
    <property type="molecule type" value="Genomic_DNA"/>
</dbReference>
<feature type="region of interest" description="Disordered" evidence="1">
    <location>
        <begin position="1368"/>
        <end position="1414"/>
    </location>
</feature>
<feature type="compositionally biased region" description="Acidic residues" evidence="1">
    <location>
        <begin position="926"/>
        <end position="943"/>
    </location>
</feature>
<feature type="compositionally biased region" description="Polar residues" evidence="1">
    <location>
        <begin position="22"/>
        <end position="38"/>
    </location>
</feature>
<organism evidence="2 3">
    <name type="scientific">Kwoniella europaea PYCC6329</name>
    <dbReference type="NCBI Taxonomy" id="1423913"/>
    <lineage>
        <taxon>Eukaryota</taxon>
        <taxon>Fungi</taxon>
        <taxon>Dikarya</taxon>
        <taxon>Basidiomycota</taxon>
        <taxon>Agaricomycotina</taxon>
        <taxon>Tremellomycetes</taxon>
        <taxon>Tremellales</taxon>
        <taxon>Cryptococcaceae</taxon>
        <taxon>Kwoniella</taxon>
    </lineage>
</organism>
<feature type="region of interest" description="Disordered" evidence="1">
    <location>
        <begin position="1189"/>
        <end position="1211"/>
    </location>
</feature>
<accession>A0AAX4K780</accession>
<feature type="compositionally biased region" description="Basic and acidic residues" evidence="1">
    <location>
        <begin position="1669"/>
        <end position="1682"/>
    </location>
</feature>
<dbReference type="Proteomes" id="UP001358614">
    <property type="component" value="Chromosome 1"/>
</dbReference>
<protein>
    <submittedName>
        <fullName evidence="2">Uncharacterized protein</fullName>
    </submittedName>
</protein>
<gene>
    <name evidence="2" type="ORF">V865_000248</name>
</gene>
<feature type="compositionally biased region" description="Basic residues" evidence="1">
    <location>
        <begin position="1091"/>
        <end position="1100"/>
    </location>
</feature>
<feature type="region of interest" description="Disordered" evidence="1">
    <location>
        <begin position="1548"/>
        <end position="1572"/>
    </location>
</feature>
<proteinExistence type="predicted"/>
<feature type="compositionally biased region" description="Polar residues" evidence="1">
    <location>
        <begin position="1374"/>
        <end position="1388"/>
    </location>
</feature>
<feature type="region of interest" description="Disordered" evidence="1">
    <location>
        <begin position="1063"/>
        <end position="1100"/>
    </location>
</feature>
<keyword evidence="3" id="KW-1185">Reference proteome</keyword>
<feature type="region of interest" description="Disordered" evidence="1">
    <location>
        <begin position="663"/>
        <end position="712"/>
    </location>
</feature>
<reference evidence="2 3" key="1">
    <citation type="submission" date="2024-01" db="EMBL/GenBank/DDBJ databases">
        <title>Comparative genomics of Cryptococcus and Kwoniella reveals pathogenesis evolution and contrasting modes of karyotype evolution via chromosome fusion or intercentromeric recombination.</title>
        <authorList>
            <person name="Coelho M.A."/>
            <person name="David-Palma M."/>
            <person name="Shea T."/>
            <person name="Bowers K."/>
            <person name="McGinley-Smith S."/>
            <person name="Mohammad A.W."/>
            <person name="Gnirke A."/>
            <person name="Yurkov A.M."/>
            <person name="Nowrousian M."/>
            <person name="Sun S."/>
            <person name="Cuomo C.A."/>
            <person name="Heitman J."/>
        </authorList>
    </citation>
    <scope>NUCLEOTIDE SEQUENCE [LARGE SCALE GENOMIC DNA]</scope>
    <source>
        <strain evidence="2 3">PYCC6329</strain>
    </source>
</reference>
<feature type="compositionally biased region" description="Polar residues" evidence="1">
    <location>
        <begin position="1787"/>
        <end position="1798"/>
    </location>
</feature>
<feature type="compositionally biased region" description="Polar residues" evidence="1">
    <location>
        <begin position="1071"/>
        <end position="1085"/>
    </location>
</feature>
<feature type="region of interest" description="Disordered" evidence="1">
    <location>
        <begin position="54"/>
        <end position="88"/>
    </location>
</feature>
<dbReference type="KEGG" id="ker:91099052"/>
<feature type="region of interest" description="Disordered" evidence="1">
    <location>
        <begin position="1624"/>
        <end position="1651"/>
    </location>
</feature>
<dbReference type="GeneID" id="91099052"/>
<name>A0AAX4K780_9TREE</name>
<feature type="region of interest" description="Disordered" evidence="1">
    <location>
        <begin position="909"/>
        <end position="943"/>
    </location>
</feature>
<feature type="compositionally biased region" description="Polar residues" evidence="1">
    <location>
        <begin position="415"/>
        <end position="443"/>
    </location>
</feature>
<feature type="region of interest" description="Disordered" evidence="1">
    <location>
        <begin position="605"/>
        <end position="630"/>
    </location>
</feature>
<evidence type="ECO:0000256" key="1">
    <source>
        <dbReference type="SAM" id="MobiDB-lite"/>
    </source>
</evidence>
<feature type="region of interest" description="Disordered" evidence="1">
    <location>
        <begin position="1139"/>
        <end position="1165"/>
    </location>
</feature>
<feature type="compositionally biased region" description="Polar residues" evidence="1">
    <location>
        <begin position="1"/>
        <end position="12"/>
    </location>
</feature>
<feature type="compositionally biased region" description="Low complexity" evidence="1">
    <location>
        <begin position="1242"/>
        <end position="1251"/>
    </location>
</feature>
<feature type="region of interest" description="Disordered" evidence="1">
    <location>
        <begin position="1764"/>
        <end position="1824"/>
    </location>
</feature>